<dbReference type="PROSITE" id="PS50011">
    <property type="entry name" value="PROTEIN_KINASE_DOM"/>
    <property type="match status" value="1"/>
</dbReference>
<evidence type="ECO:0000256" key="13">
    <source>
        <dbReference type="ARBA" id="ARBA00022741"/>
    </source>
</evidence>
<dbReference type="InterPro" id="IPR017441">
    <property type="entry name" value="Protein_kinase_ATP_BS"/>
</dbReference>
<keyword evidence="9" id="KW-0808">Transferase</keyword>
<comment type="caution">
    <text evidence="26">The sequence shown here is derived from an EMBL/GenBank/DDBJ whole genome shotgun (WGS) entry which is preliminary data.</text>
</comment>
<dbReference type="InterPro" id="IPR001245">
    <property type="entry name" value="Ser-Thr/Tyr_kinase_cat_dom"/>
</dbReference>
<evidence type="ECO:0000259" key="25">
    <source>
        <dbReference type="PROSITE" id="PS50011"/>
    </source>
</evidence>
<dbReference type="SUPFAM" id="SSF52058">
    <property type="entry name" value="L domain-like"/>
    <property type="match status" value="2"/>
</dbReference>
<dbReference type="InterPro" id="IPR032675">
    <property type="entry name" value="LRR_dom_sf"/>
</dbReference>
<dbReference type="Pfam" id="PF07714">
    <property type="entry name" value="PK_Tyr_Ser-Thr"/>
    <property type="match status" value="1"/>
</dbReference>
<evidence type="ECO:0000256" key="15">
    <source>
        <dbReference type="ARBA" id="ARBA00022840"/>
    </source>
</evidence>
<proteinExistence type="inferred from homology"/>
<dbReference type="STRING" id="55188.A0A2H5QTC8"/>
<evidence type="ECO:0000256" key="17">
    <source>
        <dbReference type="ARBA" id="ARBA00023136"/>
    </source>
</evidence>
<dbReference type="SUPFAM" id="SSF56112">
    <property type="entry name" value="Protein kinase-like (PK-like)"/>
    <property type="match status" value="1"/>
</dbReference>
<keyword evidence="15 22" id="KW-0067">ATP-binding</keyword>
<feature type="chain" id="PRO_5014142625" description="non-specific serine/threonine protein kinase" evidence="24">
    <location>
        <begin position="32"/>
        <end position="1017"/>
    </location>
</feature>
<evidence type="ECO:0000256" key="4">
    <source>
        <dbReference type="ARBA" id="ARBA00012513"/>
    </source>
</evidence>
<comment type="similarity">
    <text evidence="3">Belongs to the protein kinase superfamily. Ser/Thr protein kinase family.</text>
</comment>
<protein>
    <recommendedName>
        <fullName evidence="4">non-specific serine/threonine protein kinase</fullName>
        <ecNumber evidence="4">2.7.11.1</ecNumber>
    </recommendedName>
</protein>
<organism evidence="26 27">
    <name type="scientific">Citrus unshiu</name>
    <name type="common">Satsuma mandarin</name>
    <name type="synonym">Citrus nobilis var. unshiu</name>
    <dbReference type="NCBI Taxonomy" id="55188"/>
    <lineage>
        <taxon>Eukaryota</taxon>
        <taxon>Viridiplantae</taxon>
        <taxon>Streptophyta</taxon>
        <taxon>Embryophyta</taxon>
        <taxon>Tracheophyta</taxon>
        <taxon>Spermatophyta</taxon>
        <taxon>Magnoliopsida</taxon>
        <taxon>eudicotyledons</taxon>
        <taxon>Gunneridae</taxon>
        <taxon>Pentapetalae</taxon>
        <taxon>rosids</taxon>
        <taxon>malvids</taxon>
        <taxon>Sapindales</taxon>
        <taxon>Rutaceae</taxon>
        <taxon>Aurantioideae</taxon>
        <taxon>Citrus</taxon>
    </lineage>
</organism>
<dbReference type="GO" id="GO:0005886">
    <property type="term" value="C:plasma membrane"/>
    <property type="evidence" value="ECO:0007669"/>
    <property type="project" value="UniProtKB-SubCell"/>
</dbReference>
<keyword evidence="14" id="KW-0418">Kinase</keyword>
<dbReference type="PANTHER" id="PTHR27008">
    <property type="entry name" value="OS04G0122200 PROTEIN"/>
    <property type="match status" value="1"/>
</dbReference>
<dbReference type="SMART" id="SM00220">
    <property type="entry name" value="S_TKc"/>
    <property type="match status" value="1"/>
</dbReference>
<dbReference type="Pfam" id="PF23598">
    <property type="entry name" value="LRR_14"/>
    <property type="match status" value="1"/>
</dbReference>
<dbReference type="SMART" id="SM00369">
    <property type="entry name" value="LRR_TYP"/>
    <property type="match status" value="8"/>
</dbReference>
<keyword evidence="5" id="KW-1003">Cell membrane</keyword>
<evidence type="ECO:0000256" key="14">
    <source>
        <dbReference type="ARBA" id="ARBA00022777"/>
    </source>
</evidence>
<keyword evidence="12" id="KW-0677">Repeat</keyword>
<dbReference type="FunFam" id="3.80.10.10:FF:000288">
    <property type="entry name" value="LRR receptor-like serine/threonine-protein kinase EFR"/>
    <property type="match status" value="1"/>
</dbReference>
<dbReference type="PROSITE" id="PS00107">
    <property type="entry name" value="PROTEIN_KINASE_ATP"/>
    <property type="match status" value="1"/>
</dbReference>
<dbReference type="Proteomes" id="UP000236630">
    <property type="component" value="Unassembled WGS sequence"/>
</dbReference>
<keyword evidence="10 23" id="KW-0812">Transmembrane</keyword>
<keyword evidence="19" id="KW-0325">Glycoprotein</keyword>
<evidence type="ECO:0000256" key="8">
    <source>
        <dbReference type="ARBA" id="ARBA00022614"/>
    </source>
</evidence>
<evidence type="ECO:0000256" key="24">
    <source>
        <dbReference type="SAM" id="SignalP"/>
    </source>
</evidence>
<evidence type="ECO:0000256" key="23">
    <source>
        <dbReference type="SAM" id="Phobius"/>
    </source>
</evidence>
<dbReference type="AlphaFoldDB" id="A0A2H5QTC8"/>
<evidence type="ECO:0000256" key="7">
    <source>
        <dbReference type="ARBA" id="ARBA00022553"/>
    </source>
</evidence>
<evidence type="ECO:0000313" key="27">
    <source>
        <dbReference type="Proteomes" id="UP000236630"/>
    </source>
</evidence>
<dbReference type="InterPro" id="IPR051809">
    <property type="entry name" value="Plant_receptor-like_S/T_kinase"/>
</dbReference>
<evidence type="ECO:0000256" key="21">
    <source>
        <dbReference type="ARBA" id="ARBA00048679"/>
    </source>
</evidence>
<evidence type="ECO:0000256" key="18">
    <source>
        <dbReference type="ARBA" id="ARBA00023170"/>
    </source>
</evidence>
<keyword evidence="27" id="KW-1185">Reference proteome</keyword>
<keyword evidence="11 24" id="KW-0732">Signal</keyword>
<evidence type="ECO:0000256" key="12">
    <source>
        <dbReference type="ARBA" id="ARBA00022737"/>
    </source>
</evidence>
<dbReference type="InterPro" id="IPR013210">
    <property type="entry name" value="LRR_N_plant-typ"/>
</dbReference>
<evidence type="ECO:0000256" key="6">
    <source>
        <dbReference type="ARBA" id="ARBA00022527"/>
    </source>
</evidence>
<evidence type="ECO:0000313" key="26">
    <source>
        <dbReference type="EMBL" id="GAY67872.1"/>
    </source>
</evidence>
<name>A0A2H5QTC8_CITUN</name>
<dbReference type="FunFam" id="1.10.510.10:FF:000358">
    <property type="entry name" value="Putative leucine-rich repeat receptor-like serine/threonine-protein kinase"/>
    <property type="match status" value="1"/>
</dbReference>
<dbReference type="Gene3D" id="1.10.510.10">
    <property type="entry name" value="Transferase(Phosphotransferase) domain 1"/>
    <property type="match status" value="1"/>
</dbReference>
<dbReference type="Pfam" id="PF00560">
    <property type="entry name" value="LRR_1"/>
    <property type="match status" value="6"/>
</dbReference>
<dbReference type="GO" id="GO:0004674">
    <property type="term" value="F:protein serine/threonine kinase activity"/>
    <property type="evidence" value="ECO:0007669"/>
    <property type="project" value="UniProtKB-KW"/>
</dbReference>
<dbReference type="GO" id="GO:0005524">
    <property type="term" value="F:ATP binding"/>
    <property type="evidence" value="ECO:0007669"/>
    <property type="project" value="UniProtKB-UniRule"/>
</dbReference>
<dbReference type="PANTHER" id="PTHR27008:SF592">
    <property type="entry name" value="LEUCINE-RICH REPEAT RECEPTOR-LIKE PROTEIN KINASE FAMILY PROTEIN-RELATED"/>
    <property type="match status" value="1"/>
</dbReference>
<evidence type="ECO:0000256" key="5">
    <source>
        <dbReference type="ARBA" id="ARBA00022475"/>
    </source>
</evidence>
<evidence type="ECO:0000256" key="19">
    <source>
        <dbReference type="ARBA" id="ARBA00023180"/>
    </source>
</evidence>
<keyword evidence="7" id="KW-0597">Phosphoprotein</keyword>
<feature type="binding site" evidence="22">
    <location>
        <position position="736"/>
    </location>
    <ligand>
        <name>ATP</name>
        <dbReference type="ChEBI" id="CHEBI:30616"/>
    </ligand>
</feature>
<evidence type="ECO:0000256" key="16">
    <source>
        <dbReference type="ARBA" id="ARBA00022989"/>
    </source>
</evidence>
<reference evidence="26 27" key="1">
    <citation type="journal article" date="2017" name="Front. Genet.">
        <title>Draft sequencing of the heterozygous diploid genome of Satsuma (Citrus unshiu Marc.) using a hybrid assembly approach.</title>
        <authorList>
            <person name="Shimizu T."/>
            <person name="Tanizawa Y."/>
            <person name="Mochizuki T."/>
            <person name="Nagasaki H."/>
            <person name="Yoshioka T."/>
            <person name="Toyoda A."/>
            <person name="Fujiyama A."/>
            <person name="Kaminuma E."/>
            <person name="Nakamura Y."/>
        </authorList>
    </citation>
    <scope>NUCLEOTIDE SEQUENCE [LARGE SCALE GENOMIC DNA]</scope>
    <source>
        <strain evidence="27">cv. Miyagawa wase</strain>
    </source>
</reference>
<dbReference type="InterPro" id="IPR011009">
    <property type="entry name" value="Kinase-like_dom_sf"/>
</dbReference>
<dbReference type="InterPro" id="IPR001611">
    <property type="entry name" value="Leu-rich_rpt"/>
</dbReference>
<sequence>MPNSSISICCLAILIWCFSLLLISCPSFSAGQTNETDRLALLAIKSQLHDPSGVTSSWNNTINLCQWTGVTCGHRHQRVTELNLSSQRIGGVLSPYVGNLSFLRYVNLADNGFHGEIPQEIGNLFRLETLALSNNSFSGTIPTNLSRCSNLIQLRVSKNKLKGQIPEEIGSLFKLQTLSVDNNYLTGQLPDFVGNLSALEVIRIRGNSLGGKIPTTLGLLRNLVLLNVAENQFSGMFPCSIHNISSLESIILALNRFSGSLPFDVVTNLPNLKTLGIGGNKFFGSLPDSLSNASNLELLDLPRNQFKGKVSIDFSSLKNLSWLNLEMNNLGTGKTNDLDFVTFLTNCSSLKVLSLLDNQFGGELPHSLANLSSTMIQFFIGSNQISGTIPTGIRNLVNLIVLSLEVNQLHGSIPDVIGELKNLQQLFLSDNFLQGNIPSSLGNLTNLAKLVLSYNSLQGNIPSSLGNCQNLVSFDASHNKLTDAFPQQLLSIATLSLYLDLSYNLLNGSLPLKVGNLKNLVKLDISHNQFSGVIPVTLSTCVSLEYLDISSNFFLGIIPPSLGFLKSIKFLDVSCNNLSGQIPEFLENLSFLEFLNLSYNHLEGEVPTKGVFSNKTKIPLQGNVRLCGGIDELHLLTCPSKGSRKPKITLLKVLIPVAVLCLVISSCLTIVYARRRRSVHKSVDTSPMEKQFPMVSYVELSKATGEFASSNMIGQGSFGSVYKGILGQDKMVVAVKVINLKQKGAFRSFVAECEALRNIRHRNLIKIITICSSIDSKGADFKALVFEYMENGSLEDWLYQSNDHLKVCKLTLIQRVNIAIDAASAIEYLHHHCQPSMVHGDLKPSNVLLDHDMVAHVGDFGLTKFLSSHQLDTASKTPSSSIGIRGTIGYVAPEYGMGSEASMTGDVYSFGILLLEMFTGRRPTDAAFTEGLTLHEFATMALPEKVIEIVDPSLLMEVMANNSMIQEDRRAKTQQCLNAIIRIGVLCSMESPFERMEMRDVVAKLCHTRETFLGRRV</sequence>
<keyword evidence="17 23" id="KW-0472">Membrane</keyword>
<evidence type="ECO:0000256" key="3">
    <source>
        <dbReference type="ARBA" id="ARBA00008684"/>
    </source>
</evidence>
<evidence type="ECO:0000256" key="2">
    <source>
        <dbReference type="ARBA" id="ARBA00004479"/>
    </source>
</evidence>
<dbReference type="EMBL" id="BDQV01000772">
    <property type="protein sequence ID" value="GAY67872.1"/>
    <property type="molecule type" value="Genomic_DNA"/>
</dbReference>
<feature type="domain" description="Protein kinase" evidence="25">
    <location>
        <begin position="707"/>
        <end position="1013"/>
    </location>
</feature>
<evidence type="ECO:0000256" key="9">
    <source>
        <dbReference type="ARBA" id="ARBA00022679"/>
    </source>
</evidence>
<evidence type="ECO:0000256" key="1">
    <source>
        <dbReference type="ARBA" id="ARBA00004162"/>
    </source>
</evidence>
<feature type="transmembrane region" description="Helical" evidence="23">
    <location>
        <begin position="653"/>
        <end position="673"/>
    </location>
</feature>
<keyword evidence="18" id="KW-0675">Receptor</keyword>
<keyword evidence="13 22" id="KW-0547">Nucleotide-binding</keyword>
<accession>A0A2H5QTC8</accession>
<keyword evidence="6" id="KW-0723">Serine/threonine-protein kinase</keyword>
<evidence type="ECO:0000256" key="20">
    <source>
        <dbReference type="ARBA" id="ARBA00047899"/>
    </source>
</evidence>
<keyword evidence="8" id="KW-0433">Leucine-rich repeat</keyword>
<feature type="signal peptide" evidence="24">
    <location>
        <begin position="1"/>
        <end position="31"/>
    </location>
</feature>
<keyword evidence="16 23" id="KW-1133">Transmembrane helix</keyword>
<gene>
    <name evidence="26" type="ORF">CUMW_259870</name>
</gene>
<comment type="catalytic activity">
    <reaction evidence="21">
        <text>L-seryl-[protein] + ATP = O-phospho-L-seryl-[protein] + ADP + H(+)</text>
        <dbReference type="Rhea" id="RHEA:17989"/>
        <dbReference type="Rhea" id="RHEA-COMP:9863"/>
        <dbReference type="Rhea" id="RHEA-COMP:11604"/>
        <dbReference type="ChEBI" id="CHEBI:15378"/>
        <dbReference type="ChEBI" id="CHEBI:29999"/>
        <dbReference type="ChEBI" id="CHEBI:30616"/>
        <dbReference type="ChEBI" id="CHEBI:83421"/>
        <dbReference type="ChEBI" id="CHEBI:456216"/>
        <dbReference type="EC" id="2.7.11.1"/>
    </reaction>
</comment>
<dbReference type="InterPro" id="IPR055414">
    <property type="entry name" value="LRR_R13L4/SHOC2-like"/>
</dbReference>
<dbReference type="InterPro" id="IPR008271">
    <property type="entry name" value="Ser/Thr_kinase_AS"/>
</dbReference>
<comment type="catalytic activity">
    <reaction evidence="20">
        <text>L-threonyl-[protein] + ATP = O-phospho-L-threonyl-[protein] + ADP + H(+)</text>
        <dbReference type="Rhea" id="RHEA:46608"/>
        <dbReference type="Rhea" id="RHEA-COMP:11060"/>
        <dbReference type="Rhea" id="RHEA-COMP:11605"/>
        <dbReference type="ChEBI" id="CHEBI:15378"/>
        <dbReference type="ChEBI" id="CHEBI:30013"/>
        <dbReference type="ChEBI" id="CHEBI:30616"/>
        <dbReference type="ChEBI" id="CHEBI:61977"/>
        <dbReference type="ChEBI" id="CHEBI:456216"/>
        <dbReference type="EC" id="2.7.11.1"/>
    </reaction>
</comment>
<evidence type="ECO:0000256" key="10">
    <source>
        <dbReference type="ARBA" id="ARBA00022692"/>
    </source>
</evidence>
<dbReference type="FunFam" id="3.80.10.10:FF:000095">
    <property type="entry name" value="LRR receptor-like serine/threonine-protein kinase GSO1"/>
    <property type="match status" value="1"/>
</dbReference>
<dbReference type="PROSITE" id="PS00108">
    <property type="entry name" value="PROTEIN_KINASE_ST"/>
    <property type="match status" value="1"/>
</dbReference>
<dbReference type="Pfam" id="PF08263">
    <property type="entry name" value="LRRNT_2"/>
    <property type="match status" value="1"/>
</dbReference>
<dbReference type="Gene3D" id="3.30.200.20">
    <property type="entry name" value="Phosphorylase Kinase, domain 1"/>
    <property type="match status" value="1"/>
</dbReference>
<dbReference type="Gene3D" id="3.80.10.10">
    <property type="entry name" value="Ribonuclease Inhibitor"/>
    <property type="match status" value="4"/>
</dbReference>
<evidence type="ECO:0000256" key="22">
    <source>
        <dbReference type="PROSITE-ProRule" id="PRU10141"/>
    </source>
</evidence>
<dbReference type="InterPro" id="IPR003591">
    <property type="entry name" value="Leu-rich_rpt_typical-subtyp"/>
</dbReference>
<dbReference type="InterPro" id="IPR000719">
    <property type="entry name" value="Prot_kinase_dom"/>
</dbReference>
<dbReference type="EC" id="2.7.11.1" evidence="4"/>
<dbReference type="FunFam" id="3.30.200.20:FF:000432">
    <property type="entry name" value="LRR receptor-like serine/threonine-protein kinase EFR"/>
    <property type="match status" value="1"/>
</dbReference>
<comment type="subcellular location">
    <subcellularLocation>
        <location evidence="1">Cell membrane</location>
        <topology evidence="1">Single-pass membrane protein</topology>
    </subcellularLocation>
    <subcellularLocation>
        <location evidence="2">Membrane</location>
        <topology evidence="2">Single-pass type I membrane protein</topology>
    </subcellularLocation>
</comment>
<evidence type="ECO:0000256" key="11">
    <source>
        <dbReference type="ARBA" id="ARBA00022729"/>
    </source>
</evidence>